<evidence type="ECO:0000313" key="3">
    <source>
        <dbReference type="EMBL" id="MCT8991374.1"/>
    </source>
</evidence>
<keyword evidence="1" id="KW-0812">Transmembrane</keyword>
<gene>
    <name evidence="3" type="ORF">NYR54_13905</name>
</gene>
<keyword evidence="1" id="KW-0472">Membrane</keyword>
<organism evidence="3 4">
    <name type="scientific">Chelativorans petroleitrophicus</name>
    <dbReference type="NCBI Taxonomy" id="2975484"/>
    <lineage>
        <taxon>Bacteria</taxon>
        <taxon>Pseudomonadati</taxon>
        <taxon>Pseudomonadota</taxon>
        <taxon>Alphaproteobacteria</taxon>
        <taxon>Hyphomicrobiales</taxon>
        <taxon>Phyllobacteriaceae</taxon>
        <taxon>Chelativorans</taxon>
    </lineage>
</organism>
<feature type="domain" description="DUF1468" evidence="2">
    <location>
        <begin position="11"/>
        <end position="145"/>
    </location>
</feature>
<comment type="caution">
    <text evidence="3">The sequence shown here is derived from an EMBL/GenBank/DDBJ whole genome shotgun (WGS) entry which is preliminary data.</text>
</comment>
<proteinExistence type="predicted"/>
<dbReference type="InterPro" id="IPR009936">
    <property type="entry name" value="DUF1468"/>
</dbReference>
<feature type="transmembrane region" description="Helical" evidence="1">
    <location>
        <begin position="80"/>
        <end position="100"/>
    </location>
</feature>
<name>A0A9X2XA65_9HYPH</name>
<evidence type="ECO:0000313" key="4">
    <source>
        <dbReference type="Proteomes" id="UP001149009"/>
    </source>
</evidence>
<dbReference type="RefSeq" id="WP_261516300.1">
    <property type="nucleotide sequence ID" value="NZ_JAODNV010000015.1"/>
</dbReference>
<feature type="transmembrane region" description="Helical" evidence="1">
    <location>
        <begin position="120"/>
        <end position="141"/>
    </location>
</feature>
<dbReference type="Pfam" id="PF07331">
    <property type="entry name" value="TctB"/>
    <property type="match status" value="1"/>
</dbReference>
<protein>
    <submittedName>
        <fullName evidence="3">Tripartite tricarboxylate transporter TctB family protein</fullName>
    </submittedName>
</protein>
<dbReference type="Proteomes" id="UP001149009">
    <property type="component" value="Unassembled WGS sequence"/>
</dbReference>
<dbReference type="EMBL" id="JAODNV010000015">
    <property type="protein sequence ID" value="MCT8991374.1"/>
    <property type="molecule type" value="Genomic_DNA"/>
</dbReference>
<reference evidence="3" key="1">
    <citation type="submission" date="2022-08" db="EMBL/GenBank/DDBJ databases">
        <title>Chelativorans sichuanense sp. nov., a paraffin oil-degrading bacterium isolated from a mixture of oil-based drill cuttings and paddy soil.</title>
        <authorList>
            <person name="Yu J."/>
            <person name="Liu H."/>
            <person name="Chen Q."/>
        </authorList>
    </citation>
    <scope>NUCLEOTIDE SEQUENCE</scope>
    <source>
        <strain evidence="3">SCAU 2101</strain>
    </source>
</reference>
<evidence type="ECO:0000256" key="1">
    <source>
        <dbReference type="SAM" id="Phobius"/>
    </source>
</evidence>
<keyword evidence="4" id="KW-1185">Reference proteome</keyword>
<sequence length="154" mass="16495">MKPLKISKDLLAGLIFIGFGLAFGYASLNYQIGTAFRMGPGYFPLVLSGIIIFLGVIILLQSFATSAEDGPIGRVPWRGLILVMVALVFFGFTVRGLGLLPSLFVSSFMSASASRQTSLAGAFLIAALLTAISLLIFVWGLGMPLRVFGPWLNF</sequence>
<dbReference type="AlphaFoldDB" id="A0A9X2XA65"/>
<accession>A0A9X2XA65</accession>
<evidence type="ECO:0000259" key="2">
    <source>
        <dbReference type="Pfam" id="PF07331"/>
    </source>
</evidence>
<feature type="transmembrane region" description="Helical" evidence="1">
    <location>
        <begin position="42"/>
        <end position="60"/>
    </location>
</feature>
<keyword evidence="1" id="KW-1133">Transmembrane helix</keyword>